<name>A0A0A0LMZ4_CUCSA</name>
<reference evidence="2 3" key="2">
    <citation type="journal article" date="2009" name="PLoS ONE">
        <title>An integrated genetic and cytogenetic map of the cucumber genome.</title>
        <authorList>
            <person name="Ren Y."/>
            <person name="Zhang Z."/>
            <person name="Liu J."/>
            <person name="Staub J.E."/>
            <person name="Han Y."/>
            <person name="Cheng Z."/>
            <person name="Li X."/>
            <person name="Lu J."/>
            <person name="Miao H."/>
            <person name="Kang H."/>
            <person name="Xie B."/>
            <person name="Gu X."/>
            <person name="Wang X."/>
            <person name="Du Y."/>
            <person name="Jin W."/>
            <person name="Huang S."/>
        </authorList>
    </citation>
    <scope>NUCLEOTIDE SEQUENCE [LARGE SCALE GENOMIC DNA]</scope>
    <source>
        <strain evidence="3">cv. 9930</strain>
    </source>
</reference>
<evidence type="ECO:0000313" key="3">
    <source>
        <dbReference type="Proteomes" id="UP000029981"/>
    </source>
</evidence>
<dbReference type="Gramene" id="KGN62152">
    <property type="protein sequence ID" value="KGN62152"/>
    <property type="gene ID" value="Csa_2G302190"/>
</dbReference>
<gene>
    <name evidence="2" type="ORF">Csa_2G302190</name>
</gene>
<proteinExistence type="predicted"/>
<accession>A0A0A0LMZ4</accession>
<dbReference type="EMBL" id="CM002923">
    <property type="protein sequence ID" value="KGN62152.1"/>
    <property type="molecule type" value="Genomic_DNA"/>
</dbReference>
<sequence length="73" mass="8440">MEWKWNGNGTQFSGDHPTSTSDNGVRTSATNVYVTALMVLLKNSRLSLTFDNFNNDGTCIRRKYWPRCCFWND</sequence>
<feature type="compositionally biased region" description="Polar residues" evidence="1">
    <location>
        <begin position="7"/>
        <end position="23"/>
    </location>
</feature>
<feature type="region of interest" description="Disordered" evidence="1">
    <location>
        <begin position="1"/>
        <end position="23"/>
    </location>
</feature>
<reference evidence="2 3" key="4">
    <citation type="journal article" date="2011" name="BMC Genomics">
        <title>RNA-Seq improves annotation of protein-coding genes in the cucumber genome.</title>
        <authorList>
            <person name="Li Z."/>
            <person name="Zhang Z."/>
            <person name="Yan P."/>
            <person name="Huang S."/>
            <person name="Fei Z."/>
            <person name="Lin K."/>
        </authorList>
    </citation>
    <scope>NUCLEOTIDE SEQUENCE [LARGE SCALE GENOMIC DNA]</scope>
    <source>
        <strain evidence="3">cv. 9930</strain>
    </source>
</reference>
<protein>
    <submittedName>
        <fullName evidence="2">Uncharacterized protein</fullName>
    </submittedName>
</protein>
<keyword evidence="3" id="KW-1185">Reference proteome</keyword>
<dbReference type="Proteomes" id="UP000029981">
    <property type="component" value="Chromosome 2"/>
</dbReference>
<organism evidence="2 3">
    <name type="scientific">Cucumis sativus</name>
    <name type="common">Cucumber</name>
    <dbReference type="NCBI Taxonomy" id="3659"/>
    <lineage>
        <taxon>Eukaryota</taxon>
        <taxon>Viridiplantae</taxon>
        <taxon>Streptophyta</taxon>
        <taxon>Embryophyta</taxon>
        <taxon>Tracheophyta</taxon>
        <taxon>Spermatophyta</taxon>
        <taxon>Magnoliopsida</taxon>
        <taxon>eudicotyledons</taxon>
        <taxon>Gunneridae</taxon>
        <taxon>Pentapetalae</taxon>
        <taxon>rosids</taxon>
        <taxon>fabids</taxon>
        <taxon>Cucurbitales</taxon>
        <taxon>Cucurbitaceae</taxon>
        <taxon>Benincaseae</taxon>
        <taxon>Cucumis</taxon>
    </lineage>
</organism>
<reference evidence="2 3" key="3">
    <citation type="journal article" date="2010" name="BMC Genomics">
        <title>Transcriptome sequencing and comparative analysis of cucumber flowers with different sex types.</title>
        <authorList>
            <person name="Guo S."/>
            <person name="Zheng Y."/>
            <person name="Joung J.G."/>
            <person name="Liu S."/>
            <person name="Zhang Z."/>
            <person name="Crasta O.R."/>
            <person name="Sobral B.W."/>
            <person name="Xu Y."/>
            <person name="Huang S."/>
            <person name="Fei Z."/>
        </authorList>
    </citation>
    <scope>NUCLEOTIDE SEQUENCE [LARGE SCALE GENOMIC DNA]</scope>
    <source>
        <strain evidence="3">cv. 9930</strain>
    </source>
</reference>
<dbReference type="AlphaFoldDB" id="A0A0A0LMZ4"/>
<evidence type="ECO:0000256" key="1">
    <source>
        <dbReference type="SAM" id="MobiDB-lite"/>
    </source>
</evidence>
<evidence type="ECO:0000313" key="2">
    <source>
        <dbReference type="EMBL" id="KGN62152.1"/>
    </source>
</evidence>
<reference evidence="2 3" key="1">
    <citation type="journal article" date="2009" name="Nat. Genet.">
        <title>The genome of the cucumber, Cucumis sativus L.</title>
        <authorList>
            <person name="Huang S."/>
            <person name="Li R."/>
            <person name="Zhang Z."/>
            <person name="Li L."/>
            <person name="Gu X."/>
            <person name="Fan W."/>
            <person name="Lucas W.J."/>
            <person name="Wang X."/>
            <person name="Xie B."/>
            <person name="Ni P."/>
            <person name="Ren Y."/>
            <person name="Zhu H."/>
            <person name="Li J."/>
            <person name="Lin K."/>
            <person name="Jin W."/>
            <person name="Fei Z."/>
            <person name="Li G."/>
            <person name="Staub J."/>
            <person name="Kilian A."/>
            <person name="van der Vossen E.A."/>
            <person name="Wu Y."/>
            <person name="Guo J."/>
            <person name="He J."/>
            <person name="Jia Z."/>
            <person name="Ren Y."/>
            <person name="Tian G."/>
            <person name="Lu Y."/>
            <person name="Ruan J."/>
            <person name="Qian W."/>
            <person name="Wang M."/>
            <person name="Huang Q."/>
            <person name="Li B."/>
            <person name="Xuan Z."/>
            <person name="Cao J."/>
            <person name="Asan"/>
            <person name="Wu Z."/>
            <person name="Zhang J."/>
            <person name="Cai Q."/>
            <person name="Bai Y."/>
            <person name="Zhao B."/>
            <person name="Han Y."/>
            <person name="Li Y."/>
            <person name="Li X."/>
            <person name="Wang S."/>
            <person name="Shi Q."/>
            <person name="Liu S."/>
            <person name="Cho W.K."/>
            <person name="Kim J.Y."/>
            <person name="Xu Y."/>
            <person name="Heller-Uszynska K."/>
            <person name="Miao H."/>
            <person name="Cheng Z."/>
            <person name="Zhang S."/>
            <person name="Wu J."/>
            <person name="Yang Y."/>
            <person name="Kang H."/>
            <person name="Li M."/>
            <person name="Liang H."/>
            <person name="Ren X."/>
            <person name="Shi Z."/>
            <person name="Wen M."/>
            <person name="Jian M."/>
            <person name="Yang H."/>
            <person name="Zhang G."/>
            <person name="Yang Z."/>
            <person name="Chen R."/>
            <person name="Liu S."/>
            <person name="Li J."/>
            <person name="Ma L."/>
            <person name="Liu H."/>
            <person name="Zhou Y."/>
            <person name="Zhao J."/>
            <person name="Fang X."/>
            <person name="Li G."/>
            <person name="Fang L."/>
            <person name="Li Y."/>
            <person name="Liu D."/>
            <person name="Zheng H."/>
            <person name="Zhang Y."/>
            <person name="Qin N."/>
            <person name="Li Z."/>
            <person name="Yang G."/>
            <person name="Yang S."/>
            <person name="Bolund L."/>
            <person name="Kristiansen K."/>
            <person name="Zheng H."/>
            <person name="Li S."/>
            <person name="Zhang X."/>
            <person name="Yang H."/>
            <person name="Wang J."/>
            <person name="Sun R."/>
            <person name="Zhang B."/>
            <person name="Jiang S."/>
            <person name="Wang J."/>
            <person name="Du Y."/>
            <person name="Li S."/>
        </authorList>
    </citation>
    <scope>NUCLEOTIDE SEQUENCE [LARGE SCALE GENOMIC DNA]</scope>
    <source>
        <strain evidence="3">cv. 9930</strain>
    </source>
</reference>